<evidence type="ECO:0000313" key="2">
    <source>
        <dbReference type="EMBL" id="AEH24338.1"/>
    </source>
</evidence>
<gene>
    <name evidence="2" type="ordered locus">PYCH_06500</name>
</gene>
<keyword evidence="2" id="KW-0378">Hydrolase</keyword>
<dbReference type="Proteomes" id="UP000008386">
    <property type="component" value="Chromosome"/>
</dbReference>
<dbReference type="InterPro" id="IPR011059">
    <property type="entry name" value="Metal-dep_hydrolase_composite"/>
</dbReference>
<evidence type="ECO:0000313" key="3">
    <source>
        <dbReference type="Proteomes" id="UP000008386"/>
    </source>
</evidence>
<dbReference type="InterPro" id="IPR032466">
    <property type="entry name" value="Metal_Hydrolase"/>
</dbReference>
<protein>
    <submittedName>
        <fullName evidence="2">Predicted metal-dependent hydrolase with the TIM-barrel fold</fullName>
    </submittedName>
</protein>
<proteinExistence type="predicted"/>
<dbReference type="RefSeq" id="WP_013905395.1">
    <property type="nucleotide sequence ID" value="NC_015680.1"/>
</dbReference>
<dbReference type="InterPro" id="IPR033932">
    <property type="entry name" value="YtcJ-like"/>
</dbReference>
<dbReference type="GO" id="GO:0016810">
    <property type="term" value="F:hydrolase activity, acting on carbon-nitrogen (but not peptide) bonds"/>
    <property type="evidence" value="ECO:0007669"/>
    <property type="project" value="InterPro"/>
</dbReference>
<sequence length="508" mass="56931">MVELKAFVNGRIYVSFRPLKIVDGLLIAGGRVLYAGDMAKVAEVARRLGGEVVDLRGKTVMPSFFDSHIHLDELGLSLEMLDLRGVRDIETLKRKLLKYASGHKTSWVLGYGWDQEELGRYPTREDLDVVKNRPVLLYRRCFHVAVANSRALELLDLKPSEDFDPETGIIRENALDEARKKVEETLTVWDYARFIEKAQEHLLSLGVTAVAFVSVGEKALRALLWLDRKERLLLRVFAYVNPDVLPKLDALGIGPFGGDMLRIAGVKVLADGSLGARTAWLSEPYADEPTRGHPNLNRKELKEIVEAAKALDLDVAIHAIGDATLDMILDVFGEANVKGRVEHASLVRDDQLDEMASLDIRAAVQPRFVISDWWAVRRLGPRARFLYRFRSMREKGIEVGFGTDSPIEPANPWEGVYAAVTRGRFEGIETFHYTAQEVLSIREALDAYTRCSALVTLAPDIGRLEPGCRADFIVLDKDPLAISESELREVEVLETYVAGHMVRSSLLR</sequence>
<dbReference type="SUPFAM" id="SSF51338">
    <property type="entry name" value="Composite domain of metallo-dependent hydrolases"/>
    <property type="match status" value="1"/>
</dbReference>
<evidence type="ECO:0000259" key="1">
    <source>
        <dbReference type="Pfam" id="PF07969"/>
    </source>
</evidence>
<dbReference type="HOGENOM" id="CLU_009942_3_1_2"/>
<dbReference type="GeneID" id="10837226"/>
<dbReference type="AlphaFoldDB" id="F8AIA1"/>
<dbReference type="InterPro" id="IPR013108">
    <property type="entry name" value="Amidohydro_3"/>
</dbReference>
<reference evidence="2 3" key="1">
    <citation type="journal article" date="2011" name="J. Bacteriol.">
        <title>Complete genome sequence of the obligate piezophilic hyperthermophilic archaeon Pyrococcus yayanosii CH1.</title>
        <authorList>
            <person name="Jun X."/>
            <person name="Lupeng L."/>
            <person name="Minjuan X."/>
            <person name="Oger P."/>
            <person name="Fengping W."/>
            <person name="Jebbar M."/>
            <person name="Xiang X."/>
        </authorList>
    </citation>
    <scope>NUCLEOTIDE SEQUENCE [LARGE SCALE GENOMIC DNA]</scope>
    <source>
        <strain evidence="3">CH1 / JCM 16557</strain>
    </source>
</reference>
<dbReference type="Gene3D" id="2.30.40.10">
    <property type="entry name" value="Urease, subunit C, domain 1"/>
    <property type="match status" value="1"/>
</dbReference>
<dbReference type="Gene3D" id="3.20.20.140">
    <property type="entry name" value="Metal-dependent hydrolases"/>
    <property type="match status" value="1"/>
</dbReference>
<name>F8AIA1_PYRYC</name>
<organism evidence="2 3">
    <name type="scientific">Pyrococcus yayanosii (strain CH1 / JCM 16557)</name>
    <dbReference type="NCBI Taxonomy" id="529709"/>
    <lineage>
        <taxon>Archaea</taxon>
        <taxon>Methanobacteriati</taxon>
        <taxon>Methanobacteriota</taxon>
        <taxon>Thermococci</taxon>
        <taxon>Thermococcales</taxon>
        <taxon>Thermococcaceae</taxon>
        <taxon>Pyrococcus</taxon>
    </lineage>
</organism>
<dbReference type="CDD" id="cd01300">
    <property type="entry name" value="YtcJ_like"/>
    <property type="match status" value="1"/>
</dbReference>
<dbReference type="PANTHER" id="PTHR22642:SF2">
    <property type="entry name" value="PROTEIN LONG AFTER FAR-RED 3"/>
    <property type="match status" value="1"/>
</dbReference>
<keyword evidence="3" id="KW-1185">Reference proteome</keyword>
<dbReference type="InterPro" id="IPR018228">
    <property type="entry name" value="DNase_TatD-rel_CS"/>
</dbReference>
<dbReference type="PANTHER" id="PTHR22642">
    <property type="entry name" value="IMIDAZOLONEPROPIONASE"/>
    <property type="match status" value="1"/>
</dbReference>
<dbReference type="Pfam" id="PF07969">
    <property type="entry name" value="Amidohydro_3"/>
    <property type="match status" value="1"/>
</dbReference>
<dbReference type="SUPFAM" id="SSF51556">
    <property type="entry name" value="Metallo-dependent hydrolases"/>
    <property type="match status" value="1"/>
</dbReference>
<dbReference type="EMBL" id="CP002779">
    <property type="protein sequence ID" value="AEH24338.1"/>
    <property type="molecule type" value="Genomic_DNA"/>
</dbReference>
<dbReference type="PROSITE" id="PS01137">
    <property type="entry name" value="TATD_1"/>
    <property type="match status" value="1"/>
</dbReference>
<accession>F8AIA1</accession>
<dbReference type="KEGG" id="pya:PYCH_06500"/>
<feature type="domain" description="Amidohydrolase 3" evidence="1">
    <location>
        <begin position="51"/>
        <end position="502"/>
    </location>
</feature>
<dbReference type="STRING" id="529709.PYCH_06500"/>
<dbReference type="Gene3D" id="3.10.310.70">
    <property type="match status" value="1"/>
</dbReference>
<dbReference type="eggNOG" id="arCOG00691">
    <property type="taxonomic scope" value="Archaea"/>
</dbReference>